<dbReference type="InterPro" id="IPR033934">
    <property type="entry name" value="SAICAR_synt_PurC"/>
</dbReference>
<comment type="pathway">
    <text evidence="1 8">Purine metabolism; IMP biosynthesis via de novo pathway; 5-amino-1-(5-phospho-D-ribosyl)imidazole-4-carboxamide from 5-amino-1-(5-phospho-D-ribosyl)imidazole-4-carboxylate: step 1/2.</text>
</comment>
<evidence type="ECO:0000313" key="11">
    <source>
        <dbReference type="Proteomes" id="UP000316092"/>
    </source>
</evidence>
<dbReference type="EMBL" id="VKDB01000010">
    <property type="protein sequence ID" value="TSA84602.1"/>
    <property type="molecule type" value="Genomic_DNA"/>
</dbReference>
<evidence type="ECO:0000256" key="4">
    <source>
        <dbReference type="ARBA" id="ARBA00022741"/>
    </source>
</evidence>
<keyword evidence="3 8" id="KW-0436">Ligase</keyword>
<dbReference type="InterPro" id="IPR001636">
    <property type="entry name" value="SAICAR_synth"/>
</dbReference>
<accession>A0A553UWM3</accession>
<dbReference type="OrthoDB" id="9801549at2"/>
<evidence type="ECO:0000256" key="3">
    <source>
        <dbReference type="ARBA" id="ARBA00022598"/>
    </source>
</evidence>
<dbReference type="EC" id="6.3.2.6" evidence="8"/>
<keyword evidence="6 8" id="KW-0067">ATP-binding</keyword>
<evidence type="ECO:0000256" key="2">
    <source>
        <dbReference type="ARBA" id="ARBA00010190"/>
    </source>
</evidence>
<keyword evidence="4 8" id="KW-0547">Nucleotide-binding</keyword>
<dbReference type="Pfam" id="PF01259">
    <property type="entry name" value="SAICAR_synt"/>
    <property type="match status" value="1"/>
</dbReference>
<dbReference type="NCBIfam" id="TIGR00081">
    <property type="entry name" value="purC"/>
    <property type="match status" value="1"/>
</dbReference>
<dbReference type="AlphaFoldDB" id="A0A553UWM3"/>
<dbReference type="GO" id="GO:0006189">
    <property type="term" value="P:'de novo' IMP biosynthetic process"/>
    <property type="evidence" value="ECO:0007669"/>
    <property type="project" value="UniProtKB-UniRule"/>
</dbReference>
<gene>
    <name evidence="8" type="primary">purC</name>
    <name evidence="10" type="ORF">FNU79_10210</name>
</gene>
<evidence type="ECO:0000259" key="9">
    <source>
        <dbReference type="Pfam" id="PF01259"/>
    </source>
</evidence>
<evidence type="ECO:0000256" key="5">
    <source>
        <dbReference type="ARBA" id="ARBA00022755"/>
    </source>
</evidence>
<evidence type="ECO:0000256" key="6">
    <source>
        <dbReference type="ARBA" id="ARBA00022840"/>
    </source>
</evidence>
<dbReference type="SUPFAM" id="SSF56104">
    <property type="entry name" value="SAICAR synthase-like"/>
    <property type="match status" value="1"/>
</dbReference>
<dbReference type="UniPathway" id="UPA00074">
    <property type="reaction ID" value="UER00131"/>
</dbReference>
<dbReference type="PROSITE" id="PS01058">
    <property type="entry name" value="SAICAR_SYNTHETASE_2"/>
    <property type="match status" value="1"/>
</dbReference>
<evidence type="ECO:0000256" key="8">
    <source>
        <dbReference type="HAMAP-Rule" id="MF_00137"/>
    </source>
</evidence>
<keyword evidence="5 8" id="KW-0658">Purine biosynthesis</keyword>
<dbReference type="Gene3D" id="3.30.200.20">
    <property type="entry name" value="Phosphorylase Kinase, domain 1"/>
    <property type="match status" value="1"/>
</dbReference>
<protein>
    <recommendedName>
        <fullName evidence="8">Phosphoribosylaminoimidazole-succinocarboxamide synthase</fullName>
        <ecNumber evidence="8">6.3.2.6</ecNumber>
    </recommendedName>
    <alternativeName>
        <fullName evidence="8">SAICAR synthetase</fullName>
    </alternativeName>
</protein>
<dbReference type="GO" id="GO:0004639">
    <property type="term" value="F:phosphoribosylaminoimidazolesuccinocarboxamide synthase activity"/>
    <property type="evidence" value="ECO:0007669"/>
    <property type="project" value="UniProtKB-UniRule"/>
</dbReference>
<dbReference type="GO" id="GO:0009236">
    <property type="term" value="P:cobalamin biosynthetic process"/>
    <property type="evidence" value="ECO:0007669"/>
    <property type="project" value="InterPro"/>
</dbReference>
<feature type="domain" description="SAICAR synthetase/ADE2 N-terminal" evidence="9">
    <location>
        <begin position="15"/>
        <end position="240"/>
    </location>
</feature>
<dbReference type="InterPro" id="IPR018236">
    <property type="entry name" value="SAICAR_synthetase_CS"/>
</dbReference>
<reference evidence="10 11" key="1">
    <citation type="submission" date="2019-07" db="EMBL/GenBank/DDBJ databases">
        <title>Deinococcus detaillus sp. nov., isolated from humus soil in Antarctica.</title>
        <authorList>
            <person name="Zhang K."/>
        </authorList>
    </citation>
    <scope>NUCLEOTIDE SEQUENCE [LARGE SCALE GENOMIC DNA]</scope>
    <source>
        <strain evidence="10 11">H1</strain>
    </source>
</reference>
<dbReference type="PROSITE" id="PS01057">
    <property type="entry name" value="SAICAR_SYNTHETASE_1"/>
    <property type="match status" value="1"/>
</dbReference>
<name>A0A553UWM3_9DEIO</name>
<dbReference type="HAMAP" id="MF_00137">
    <property type="entry name" value="SAICAR_synth"/>
    <property type="match status" value="1"/>
</dbReference>
<dbReference type="Proteomes" id="UP000316092">
    <property type="component" value="Unassembled WGS sequence"/>
</dbReference>
<dbReference type="CDD" id="cd01415">
    <property type="entry name" value="SAICAR_synt_PurC"/>
    <property type="match status" value="1"/>
</dbReference>
<evidence type="ECO:0000313" key="10">
    <source>
        <dbReference type="EMBL" id="TSA84602.1"/>
    </source>
</evidence>
<keyword evidence="11" id="KW-1185">Reference proteome</keyword>
<comment type="caution">
    <text evidence="10">The sequence shown here is derived from an EMBL/GenBank/DDBJ whole genome shotgun (WGS) entry which is preliminary data.</text>
</comment>
<comment type="catalytic activity">
    <reaction evidence="7 8">
        <text>5-amino-1-(5-phospho-D-ribosyl)imidazole-4-carboxylate + L-aspartate + ATP = (2S)-2-[5-amino-1-(5-phospho-beta-D-ribosyl)imidazole-4-carboxamido]succinate + ADP + phosphate + 2 H(+)</text>
        <dbReference type="Rhea" id="RHEA:22628"/>
        <dbReference type="ChEBI" id="CHEBI:15378"/>
        <dbReference type="ChEBI" id="CHEBI:29991"/>
        <dbReference type="ChEBI" id="CHEBI:30616"/>
        <dbReference type="ChEBI" id="CHEBI:43474"/>
        <dbReference type="ChEBI" id="CHEBI:58443"/>
        <dbReference type="ChEBI" id="CHEBI:77657"/>
        <dbReference type="ChEBI" id="CHEBI:456216"/>
        <dbReference type="EC" id="6.3.2.6"/>
    </reaction>
</comment>
<dbReference type="PANTHER" id="PTHR43599:SF3">
    <property type="entry name" value="SI:DKEY-6E2.2"/>
    <property type="match status" value="1"/>
</dbReference>
<dbReference type="GO" id="GO:0005524">
    <property type="term" value="F:ATP binding"/>
    <property type="evidence" value="ECO:0007669"/>
    <property type="project" value="UniProtKB-KW"/>
</dbReference>
<proteinExistence type="inferred from homology"/>
<sequence length="243" mass="26835">MTQPDQHPSTKAELKYEGKAKRVYATADPEQYLVEYKDEATAFNAQKRGSWAGKGATNNAIAAALYPKLEGAGIPTHFVAKLSDTEQLVKAVTIVPVEVITRNVAAGSFAKKLGLEEGTPLSRPVVEYCYKSDALGDPLINTDTAVALGWASEGDMARIRELTLQVNAFLTPFFLERGVRLIDFKLEFGKLPSGQIVLADEISPDTCRFWDAETNEKMDKDRFRRDLGGVEEAYGEMLRRVLS</sequence>
<dbReference type="InterPro" id="IPR028923">
    <property type="entry name" value="SAICAR_synt/ADE2_N"/>
</dbReference>
<dbReference type="Gene3D" id="3.30.470.20">
    <property type="entry name" value="ATP-grasp fold, B domain"/>
    <property type="match status" value="1"/>
</dbReference>
<dbReference type="FunFam" id="3.30.470.20:FF:000006">
    <property type="entry name" value="Phosphoribosylaminoimidazole-succinocarboxamide synthase"/>
    <property type="match status" value="1"/>
</dbReference>
<organism evidence="10 11">
    <name type="scientific">Deinococcus detaillensis</name>
    <dbReference type="NCBI Taxonomy" id="2592048"/>
    <lineage>
        <taxon>Bacteria</taxon>
        <taxon>Thermotogati</taxon>
        <taxon>Deinococcota</taxon>
        <taxon>Deinococci</taxon>
        <taxon>Deinococcales</taxon>
        <taxon>Deinococcaceae</taxon>
        <taxon>Deinococcus</taxon>
    </lineage>
</organism>
<dbReference type="InterPro" id="IPR050089">
    <property type="entry name" value="SAICAR_synthetase"/>
</dbReference>
<dbReference type="RefSeq" id="WP_143720754.1">
    <property type="nucleotide sequence ID" value="NZ_VKDB01000010.1"/>
</dbReference>
<dbReference type="PANTHER" id="PTHR43599">
    <property type="entry name" value="MULTIFUNCTIONAL PROTEIN ADE2"/>
    <property type="match status" value="1"/>
</dbReference>
<evidence type="ECO:0000256" key="1">
    <source>
        <dbReference type="ARBA" id="ARBA00004672"/>
    </source>
</evidence>
<evidence type="ECO:0000256" key="7">
    <source>
        <dbReference type="ARBA" id="ARBA00048475"/>
    </source>
</evidence>
<comment type="similarity">
    <text evidence="2 8">Belongs to the SAICAR synthetase family.</text>
</comment>